<accession>A0A2G9HZ78</accession>
<dbReference type="OrthoDB" id="913719at2759"/>
<keyword evidence="2" id="KW-1185">Reference proteome</keyword>
<comment type="caution">
    <text evidence="1">The sequence shown here is derived from an EMBL/GenBank/DDBJ whole genome shotgun (WGS) entry which is preliminary data.</text>
</comment>
<proteinExistence type="predicted"/>
<dbReference type="EMBL" id="NKXS01000689">
    <property type="protein sequence ID" value="PIN22809.1"/>
    <property type="molecule type" value="Genomic_DNA"/>
</dbReference>
<dbReference type="AlphaFoldDB" id="A0A2G9HZ78"/>
<organism evidence="1 2">
    <name type="scientific">Handroanthus impetiginosus</name>
    <dbReference type="NCBI Taxonomy" id="429701"/>
    <lineage>
        <taxon>Eukaryota</taxon>
        <taxon>Viridiplantae</taxon>
        <taxon>Streptophyta</taxon>
        <taxon>Embryophyta</taxon>
        <taxon>Tracheophyta</taxon>
        <taxon>Spermatophyta</taxon>
        <taxon>Magnoliopsida</taxon>
        <taxon>eudicotyledons</taxon>
        <taxon>Gunneridae</taxon>
        <taxon>Pentapetalae</taxon>
        <taxon>asterids</taxon>
        <taxon>lamiids</taxon>
        <taxon>Lamiales</taxon>
        <taxon>Bignoniaceae</taxon>
        <taxon>Crescentiina</taxon>
        <taxon>Tabebuia alliance</taxon>
        <taxon>Handroanthus</taxon>
    </lineage>
</organism>
<dbReference type="STRING" id="429701.A0A2G9HZ78"/>
<gene>
    <name evidence="1" type="ORF">CDL12_04475</name>
</gene>
<protein>
    <submittedName>
        <fullName evidence="1">Uncharacterized protein</fullName>
    </submittedName>
</protein>
<evidence type="ECO:0000313" key="2">
    <source>
        <dbReference type="Proteomes" id="UP000231279"/>
    </source>
</evidence>
<evidence type="ECO:0000313" key="1">
    <source>
        <dbReference type="EMBL" id="PIN22809.1"/>
    </source>
</evidence>
<sequence>MASNMLNVIAKGQSHTRPPLFDGTNYSTWKNRMKEFLMAIDFDLWFIVSIGPSTPIKDLDSITDPKELLEISADDKKIMSMNARAKNILSCALIREQYNRVDSSDVRAKRNIAFNSSHDTDLGNLEDMDDEKVEEELAMITKRFRQLSNFKRRFRNDRSNKRG</sequence>
<dbReference type="Proteomes" id="UP000231279">
    <property type="component" value="Unassembled WGS sequence"/>
</dbReference>
<name>A0A2G9HZ78_9LAMI</name>
<reference evidence="2" key="1">
    <citation type="journal article" date="2018" name="Gigascience">
        <title>Genome assembly of the Pink Ipe (Handroanthus impetiginosus, Bignoniaceae), a highly valued, ecologically keystone Neotropical timber forest tree.</title>
        <authorList>
            <person name="Silva-Junior O.B."/>
            <person name="Grattapaglia D."/>
            <person name="Novaes E."/>
            <person name="Collevatti R.G."/>
        </authorList>
    </citation>
    <scope>NUCLEOTIDE SEQUENCE [LARGE SCALE GENOMIC DNA]</scope>
    <source>
        <strain evidence="2">cv. UFG-1</strain>
    </source>
</reference>